<feature type="transmembrane region" description="Helical" evidence="7">
    <location>
        <begin position="233"/>
        <end position="253"/>
    </location>
</feature>
<dbReference type="Pfam" id="PF00528">
    <property type="entry name" value="BPD_transp_1"/>
    <property type="match status" value="1"/>
</dbReference>
<organism evidence="9 10">
    <name type="scientific">Tengunoibacter tsumagoiensis</name>
    <dbReference type="NCBI Taxonomy" id="2014871"/>
    <lineage>
        <taxon>Bacteria</taxon>
        <taxon>Bacillati</taxon>
        <taxon>Chloroflexota</taxon>
        <taxon>Ktedonobacteria</taxon>
        <taxon>Ktedonobacterales</taxon>
        <taxon>Dictyobacteraceae</taxon>
        <taxon>Tengunoibacter</taxon>
    </lineage>
</organism>
<dbReference type="InterPro" id="IPR035906">
    <property type="entry name" value="MetI-like_sf"/>
</dbReference>
<evidence type="ECO:0000256" key="5">
    <source>
        <dbReference type="ARBA" id="ARBA00022989"/>
    </source>
</evidence>
<comment type="subcellular location">
    <subcellularLocation>
        <location evidence="1 7">Cell membrane</location>
        <topology evidence="1 7">Multi-pass membrane protein</topology>
    </subcellularLocation>
</comment>
<dbReference type="EMBL" id="BIFR01000001">
    <property type="protein sequence ID" value="GCE12174.1"/>
    <property type="molecule type" value="Genomic_DNA"/>
</dbReference>
<feature type="transmembrane region" description="Helical" evidence="7">
    <location>
        <begin position="174"/>
        <end position="195"/>
    </location>
</feature>
<feature type="transmembrane region" description="Helical" evidence="7">
    <location>
        <begin position="32"/>
        <end position="55"/>
    </location>
</feature>
<evidence type="ECO:0000313" key="10">
    <source>
        <dbReference type="Proteomes" id="UP000287352"/>
    </source>
</evidence>
<evidence type="ECO:0000259" key="8">
    <source>
        <dbReference type="PROSITE" id="PS50928"/>
    </source>
</evidence>
<dbReference type="PROSITE" id="PS50928">
    <property type="entry name" value="ABC_TM1"/>
    <property type="match status" value="1"/>
</dbReference>
<evidence type="ECO:0000256" key="1">
    <source>
        <dbReference type="ARBA" id="ARBA00004651"/>
    </source>
</evidence>
<evidence type="ECO:0000256" key="7">
    <source>
        <dbReference type="RuleBase" id="RU363032"/>
    </source>
</evidence>
<evidence type="ECO:0000313" key="9">
    <source>
        <dbReference type="EMBL" id="GCE12174.1"/>
    </source>
</evidence>
<sequence>MMATSSSSFVKKVEQRALPERRRLRRTKAVPYLFLLPFGTMFVLFFIVPIGYALYQSLYQTQRSGLGLSAPKMVFAGLSNYQQVLTDGNFFGGLGRVLLFGVVQVPIMLCLALLLALLLDAKTARFKSFFRVSFFIPYAIPGVIAALLWGYLYTPQLSPFVQLAHLVGVPEPNLLGAGTILWSMANITTWTWTGYNMLIITAALQAIPPELYQAAQLDGATSLSIARYIKIPMIAPALVMTCIFSIIGTLQLFTEPLVLSSISNNVTSSYTPNYYAYFTAFSNNNYTYTAALCVVLTAVSFVFSFGFLKLTRRYSGV</sequence>
<accession>A0A401ZZ85</accession>
<comment type="caution">
    <text evidence="9">The sequence shown here is derived from an EMBL/GenBank/DDBJ whole genome shotgun (WGS) entry which is preliminary data.</text>
</comment>
<evidence type="ECO:0000256" key="3">
    <source>
        <dbReference type="ARBA" id="ARBA00022475"/>
    </source>
</evidence>
<dbReference type="PANTHER" id="PTHR30193">
    <property type="entry name" value="ABC TRANSPORTER PERMEASE PROTEIN"/>
    <property type="match status" value="1"/>
</dbReference>
<dbReference type="Proteomes" id="UP000287352">
    <property type="component" value="Unassembled WGS sequence"/>
</dbReference>
<dbReference type="OrthoDB" id="9785347at2"/>
<protein>
    <submittedName>
        <fullName evidence="9">Sugar ABC transporter permease</fullName>
    </submittedName>
</protein>
<reference evidence="10" key="1">
    <citation type="submission" date="2018-12" db="EMBL/GenBank/DDBJ databases">
        <title>Tengunoibacter tsumagoiensis gen. nov., sp. nov., Dictyobacter kobayashii sp. nov., D. alpinus sp. nov., and D. joshuensis sp. nov. and description of Dictyobacteraceae fam. nov. within the order Ktedonobacterales isolated from Tengu-no-mugimeshi.</title>
        <authorList>
            <person name="Wang C.M."/>
            <person name="Zheng Y."/>
            <person name="Sakai Y."/>
            <person name="Toyoda A."/>
            <person name="Minakuchi Y."/>
            <person name="Abe K."/>
            <person name="Yokota A."/>
            <person name="Yabe S."/>
        </authorList>
    </citation>
    <scope>NUCLEOTIDE SEQUENCE [LARGE SCALE GENOMIC DNA]</scope>
    <source>
        <strain evidence="10">Uno3</strain>
    </source>
</reference>
<evidence type="ECO:0000256" key="2">
    <source>
        <dbReference type="ARBA" id="ARBA00022448"/>
    </source>
</evidence>
<feature type="transmembrane region" description="Helical" evidence="7">
    <location>
        <begin position="286"/>
        <end position="308"/>
    </location>
</feature>
<feature type="domain" description="ABC transmembrane type-1" evidence="8">
    <location>
        <begin position="94"/>
        <end position="307"/>
    </location>
</feature>
<proteinExistence type="inferred from homology"/>
<keyword evidence="5 7" id="KW-1133">Transmembrane helix</keyword>
<dbReference type="Gene3D" id="1.10.3720.10">
    <property type="entry name" value="MetI-like"/>
    <property type="match status" value="1"/>
</dbReference>
<comment type="similarity">
    <text evidence="7">Belongs to the binding-protein-dependent transport system permease family.</text>
</comment>
<keyword evidence="10" id="KW-1185">Reference proteome</keyword>
<evidence type="ECO:0000256" key="6">
    <source>
        <dbReference type="ARBA" id="ARBA00023136"/>
    </source>
</evidence>
<evidence type="ECO:0000256" key="4">
    <source>
        <dbReference type="ARBA" id="ARBA00022692"/>
    </source>
</evidence>
<keyword evidence="3" id="KW-1003">Cell membrane</keyword>
<feature type="transmembrane region" description="Helical" evidence="7">
    <location>
        <begin position="97"/>
        <end position="120"/>
    </location>
</feature>
<dbReference type="GO" id="GO:0055085">
    <property type="term" value="P:transmembrane transport"/>
    <property type="evidence" value="ECO:0007669"/>
    <property type="project" value="InterPro"/>
</dbReference>
<dbReference type="AlphaFoldDB" id="A0A401ZZ85"/>
<dbReference type="InterPro" id="IPR051393">
    <property type="entry name" value="ABC_transporter_permease"/>
</dbReference>
<dbReference type="InterPro" id="IPR000515">
    <property type="entry name" value="MetI-like"/>
</dbReference>
<dbReference type="SUPFAM" id="SSF161098">
    <property type="entry name" value="MetI-like"/>
    <property type="match status" value="1"/>
</dbReference>
<feature type="transmembrane region" description="Helical" evidence="7">
    <location>
        <begin position="132"/>
        <end position="154"/>
    </location>
</feature>
<dbReference type="CDD" id="cd06261">
    <property type="entry name" value="TM_PBP2"/>
    <property type="match status" value="1"/>
</dbReference>
<keyword evidence="4 7" id="KW-0812">Transmembrane</keyword>
<dbReference type="PANTHER" id="PTHR30193:SF41">
    <property type="entry name" value="DIACETYLCHITOBIOSE UPTAKE SYSTEM PERMEASE PROTEIN NGCF"/>
    <property type="match status" value="1"/>
</dbReference>
<name>A0A401ZZ85_9CHLR</name>
<keyword evidence="2 7" id="KW-0813">Transport</keyword>
<gene>
    <name evidence="9" type="ORF">KTT_20330</name>
</gene>
<keyword evidence="6 7" id="KW-0472">Membrane</keyword>
<dbReference type="GO" id="GO:0005886">
    <property type="term" value="C:plasma membrane"/>
    <property type="evidence" value="ECO:0007669"/>
    <property type="project" value="UniProtKB-SubCell"/>
</dbReference>